<evidence type="ECO:0000313" key="2">
    <source>
        <dbReference type="EMBL" id="QTH23747.1"/>
    </source>
</evidence>
<accession>A0A975D6E0</accession>
<dbReference type="SUPFAM" id="SSF141371">
    <property type="entry name" value="PilZ domain-like"/>
    <property type="match status" value="1"/>
</dbReference>
<dbReference type="InterPro" id="IPR009875">
    <property type="entry name" value="PilZ_domain"/>
</dbReference>
<dbReference type="GO" id="GO:0035438">
    <property type="term" value="F:cyclic-di-GMP binding"/>
    <property type="evidence" value="ECO:0007669"/>
    <property type="project" value="InterPro"/>
</dbReference>
<reference evidence="2" key="2">
    <citation type="submission" date="2021-04" db="EMBL/GenBank/DDBJ databases">
        <title>Isolation and genomic analysis of the ibuprofen-degrading bacterium Sphingomonas strain MPO218.</title>
        <authorList>
            <person name="Aulestia M."/>
            <person name="Flores A."/>
            <person name="Mangas E.L."/>
            <person name="Perez-Pulido A.J."/>
            <person name="Santero E."/>
            <person name="Camacho E.M."/>
        </authorList>
    </citation>
    <scope>NUCLEOTIDE SEQUENCE</scope>
    <source>
        <strain evidence="2">MPO218</strain>
    </source>
</reference>
<reference evidence="2" key="1">
    <citation type="submission" date="2020-07" db="EMBL/GenBank/DDBJ databases">
        <authorList>
            <person name="Camacho E."/>
        </authorList>
    </citation>
    <scope>NUCLEOTIDE SEQUENCE</scope>
    <source>
        <strain evidence="2">MPO218</strain>
    </source>
</reference>
<gene>
    <name evidence="2" type="ORF">HRJ34_09695</name>
</gene>
<protein>
    <submittedName>
        <fullName evidence="2">PilZ domain-containing protein</fullName>
    </submittedName>
</protein>
<feature type="domain" description="PilZ" evidence="1">
    <location>
        <begin position="15"/>
        <end position="94"/>
    </location>
</feature>
<sequence>MSIASALGLKRRPDLRRSERSRVFLTAKMLVSGQPCPIHLLDLSRHGALAHAADPPRDGEIVWVVCRGVELLARTAWIRGNRFGLAFDSGLPSAKYEILLKEGRRALSSQTPIAALNPAAAV</sequence>
<dbReference type="Pfam" id="PF07238">
    <property type="entry name" value="PilZ"/>
    <property type="match status" value="1"/>
</dbReference>
<organism evidence="2 3">
    <name type="scientific">Rhizorhabdus wittichii</name>
    <dbReference type="NCBI Taxonomy" id="160791"/>
    <lineage>
        <taxon>Bacteria</taxon>
        <taxon>Pseudomonadati</taxon>
        <taxon>Pseudomonadota</taxon>
        <taxon>Alphaproteobacteria</taxon>
        <taxon>Sphingomonadales</taxon>
        <taxon>Sphingomonadaceae</taxon>
        <taxon>Rhizorhabdus</taxon>
    </lineage>
</organism>
<evidence type="ECO:0000259" key="1">
    <source>
        <dbReference type="Pfam" id="PF07238"/>
    </source>
</evidence>
<proteinExistence type="predicted"/>
<dbReference type="AlphaFoldDB" id="A0A975D6E0"/>
<dbReference type="Proteomes" id="UP000664914">
    <property type="component" value="Chromosome"/>
</dbReference>
<name>A0A975D6E0_9SPHN</name>
<dbReference type="RefSeq" id="WP_012050588.1">
    <property type="nucleotide sequence ID" value="NZ_CP059319.1"/>
</dbReference>
<evidence type="ECO:0000313" key="3">
    <source>
        <dbReference type="Proteomes" id="UP000664914"/>
    </source>
</evidence>
<dbReference type="EMBL" id="CP059319">
    <property type="protein sequence ID" value="QTH23747.1"/>
    <property type="molecule type" value="Genomic_DNA"/>
</dbReference>